<keyword evidence="4" id="KW-1185">Reference proteome</keyword>
<dbReference type="PROSITE" id="PS51257">
    <property type="entry name" value="PROKAR_LIPOPROTEIN"/>
    <property type="match status" value="1"/>
</dbReference>
<dbReference type="EnsemblPlants" id="ORUFI01G11260.1">
    <property type="protein sequence ID" value="ORUFI01G11260.1"/>
    <property type="gene ID" value="ORUFI01G11260"/>
</dbReference>
<name>A0A0E0MUA5_ORYRU</name>
<feature type="transmembrane region" description="Helical" evidence="2">
    <location>
        <begin position="6"/>
        <end position="31"/>
    </location>
</feature>
<accession>A0A0E0MUA5</accession>
<sequence length="83" mass="9175">MRSSDFQTAAVGMGFSLSCGVLLVVMSLLPLPRVYQAPYTRSTEEESNNSQQKLTRQINSEVARDEVHEGVLVFVTAQGKSQR</sequence>
<dbReference type="AlphaFoldDB" id="A0A0E0MUA5"/>
<dbReference type="Gramene" id="ORUFI01G11260.1">
    <property type="protein sequence ID" value="ORUFI01G11260.1"/>
    <property type="gene ID" value="ORUFI01G11260"/>
</dbReference>
<dbReference type="Proteomes" id="UP000008022">
    <property type="component" value="Unassembled WGS sequence"/>
</dbReference>
<evidence type="ECO:0000313" key="4">
    <source>
        <dbReference type="Proteomes" id="UP000008022"/>
    </source>
</evidence>
<keyword evidence="2" id="KW-0812">Transmembrane</keyword>
<protein>
    <submittedName>
        <fullName evidence="3">Uncharacterized protein</fullName>
    </submittedName>
</protein>
<keyword evidence="2" id="KW-0472">Membrane</keyword>
<evidence type="ECO:0000313" key="3">
    <source>
        <dbReference type="EnsemblPlants" id="ORUFI01G11260.1"/>
    </source>
</evidence>
<reference evidence="4" key="1">
    <citation type="submission" date="2013-06" db="EMBL/GenBank/DDBJ databases">
        <authorList>
            <person name="Zhao Q."/>
        </authorList>
    </citation>
    <scope>NUCLEOTIDE SEQUENCE</scope>
    <source>
        <strain evidence="4">cv. W1943</strain>
    </source>
</reference>
<feature type="region of interest" description="Disordered" evidence="1">
    <location>
        <begin position="39"/>
        <end position="60"/>
    </location>
</feature>
<feature type="compositionally biased region" description="Polar residues" evidence="1">
    <location>
        <begin position="48"/>
        <end position="60"/>
    </location>
</feature>
<reference evidence="3" key="2">
    <citation type="submission" date="2015-06" db="UniProtKB">
        <authorList>
            <consortium name="EnsemblPlants"/>
        </authorList>
    </citation>
    <scope>IDENTIFICATION</scope>
</reference>
<evidence type="ECO:0000256" key="1">
    <source>
        <dbReference type="SAM" id="MobiDB-lite"/>
    </source>
</evidence>
<keyword evidence="2" id="KW-1133">Transmembrane helix</keyword>
<evidence type="ECO:0000256" key="2">
    <source>
        <dbReference type="SAM" id="Phobius"/>
    </source>
</evidence>
<organism evidence="3 4">
    <name type="scientific">Oryza rufipogon</name>
    <name type="common">Brownbeard rice</name>
    <name type="synonym">Asian wild rice</name>
    <dbReference type="NCBI Taxonomy" id="4529"/>
    <lineage>
        <taxon>Eukaryota</taxon>
        <taxon>Viridiplantae</taxon>
        <taxon>Streptophyta</taxon>
        <taxon>Embryophyta</taxon>
        <taxon>Tracheophyta</taxon>
        <taxon>Spermatophyta</taxon>
        <taxon>Magnoliopsida</taxon>
        <taxon>Liliopsida</taxon>
        <taxon>Poales</taxon>
        <taxon>Poaceae</taxon>
        <taxon>BOP clade</taxon>
        <taxon>Oryzoideae</taxon>
        <taxon>Oryzeae</taxon>
        <taxon>Oryzinae</taxon>
        <taxon>Oryza</taxon>
    </lineage>
</organism>
<proteinExistence type="predicted"/>
<dbReference type="HOGENOM" id="CLU_2546570_0_0_1"/>